<dbReference type="InterPro" id="IPR016024">
    <property type="entry name" value="ARM-type_fold"/>
</dbReference>
<accession>A0A7K1TJ63</accession>
<dbReference type="InterPro" id="IPR004155">
    <property type="entry name" value="PBS_lyase_HEAT"/>
</dbReference>
<gene>
    <name evidence="6" type="ORF">GO988_19165</name>
</gene>
<dbReference type="GO" id="GO:0006457">
    <property type="term" value="P:protein folding"/>
    <property type="evidence" value="ECO:0007669"/>
    <property type="project" value="InterPro"/>
</dbReference>
<sequence length="686" mass="72901">MRSSRGLGGVGMAAQRSGRAGAICGSKPVFWLMIHLFLSLLLAPPLAAAPPTKPAHPYADATRCRIATAQDERQTTALLPFLVDKNPAYRAAAAEALGSVQDTKAVPALLPLLHDATPAVRRAAAYALGQAGDSTAVPALVQRLAQPEPNSPARRATYEALGRCVTKRSVGQVWTMAPPGPDSAAAPGRAWAMYRIALRGLATPEAVSQATKLLSQPKQNLAARMGAAAAFTRMRGLDSVLARVALPVLLKDVTTDPNYYVRANCATALGRVARPAAYLALLKAANTDADHRVRIAALRALPSEPSIQSFAVVKEALVRPLAQEALTAAEWLLKVQVDTATIASSDFADVRRVQHWRARATLLQAALRHARVAFRSVIADSIRLRYQKTANQYEKAALLAALGEDVKQFGFLAKEAAATSGPTVVPGTALAALVSLRGNKSFPVARQADFTAALRRALAGGDEAQLSTAAEAFGNPTLVPAPQPADLAALRQARDKLVLPREIEAWIGLQQALDKIEKTATPTPAPRGTARQHPIDWAVVQSVPVGQRVRVATTQGVIVLELKVAEAPGAVASFVALVRQHFYDGLYFHRVVPDFVAQGGDPRGDGSGGVPYTLRSEFAQLNYGAGAVGLASAGKDTESCQFFLTHEPTPHLDGRYPIFAQVVSGLDVVQRLEIGDKMLRVELLKP</sequence>
<dbReference type="EMBL" id="WQKZ01000005">
    <property type="protein sequence ID" value="MVN78457.1"/>
    <property type="molecule type" value="Genomic_DNA"/>
</dbReference>
<dbReference type="PRINTS" id="PR00153">
    <property type="entry name" value="CSAPPISMRASE"/>
</dbReference>
<dbReference type="PROSITE" id="PS00170">
    <property type="entry name" value="CSA_PPIASE_1"/>
    <property type="match status" value="1"/>
</dbReference>
<organism evidence="6 7">
    <name type="scientific">Hymenobacter ginkgonis</name>
    <dbReference type="NCBI Taxonomy" id="2682976"/>
    <lineage>
        <taxon>Bacteria</taxon>
        <taxon>Pseudomonadati</taxon>
        <taxon>Bacteroidota</taxon>
        <taxon>Cytophagia</taxon>
        <taxon>Cytophagales</taxon>
        <taxon>Hymenobacteraceae</taxon>
        <taxon>Hymenobacter</taxon>
    </lineage>
</organism>
<dbReference type="InterPro" id="IPR020892">
    <property type="entry name" value="Cyclophilin-type_PPIase_CS"/>
</dbReference>
<dbReference type="CDD" id="cd00317">
    <property type="entry name" value="cyclophilin"/>
    <property type="match status" value="1"/>
</dbReference>
<dbReference type="Gene3D" id="2.40.100.10">
    <property type="entry name" value="Cyclophilin-like"/>
    <property type="match status" value="1"/>
</dbReference>
<dbReference type="AlphaFoldDB" id="A0A7K1TJ63"/>
<proteinExistence type="inferred from homology"/>
<dbReference type="InterPro" id="IPR044666">
    <property type="entry name" value="Cyclophilin_A-like"/>
</dbReference>
<evidence type="ECO:0000313" key="6">
    <source>
        <dbReference type="EMBL" id="MVN78457.1"/>
    </source>
</evidence>
<dbReference type="InterPro" id="IPR002130">
    <property type="entry name" value="Cyclophilin-type_PPIase_dom"/>
</dbReference>
<dbReference type="InterPro" id="IPR021133">
    <property type="entry name" value="HEAT_type_2"/>
</dbReference>
<dbReference type="PROSITE" id="PS50072">
    <property type="entry name" value="CSA_PPIASE_2"/>
    <property type="match status" value="1"/>
</dbReference>
<dbReference type="Gene3D" id="1.25.10.10">
    <property type="entry name" value="Leucine-rich Repeat Variant"/>
    <property type="match status" value="2"/>
</dbReference>
<name>A0A7K1TJ63_9BACT</name>
<reference evidence="6 7" key="1">
    <citation type="submission" date="2019-12" db="EMBL/GenBank/DDBJ databases">
        <title>Hymenobacter sp. HMF4947 Genome sequencing and assembly.</title>
        <authorList>
            <person name="Kang H."/>
            <person name="Cha I."/>
            <person name="Kim H."/>
            <person name="Joh K."/>
        </authorList>
    </citation>
    <scope>NUCLEOTIDE SEQUENCE [LARGE SCALE GENOMIC DNA]</scope>
    <source>
        <strain evidence="6 7">HMF4947</strain>
    </source>
</reference>
<dbReference type="Pfam" id="PF13646">
    <property type="entry name" value="HEAT_2"/>
    <property type="match status" value="2"/>
</dbReference>
<evidence type="ECO:0000256" key="1">
    <source>
        <dbReference type="ARBA" id="ARBA00007365"/>
    </source>
</evidence>
<dbReference type="SUPFAM" id="SSF50891">
    <property type="entry name" value="Cyclophilin-like"/>
    <property type="match status" value="1"/>
</dbReference>
<comment type="similarity">
    <text evidence="1">Belongs to the cyclophilin-type PPIase family.</text>
</comment>
<dbReference type="PANTHER" id="PTHR45625:SF4">
    <property type="entry name" value="PEPTIDYLPROLYL ISOMERASE DOMAIN AND WD REPEAT-CONTAINING PROTEIN 1"/>
    <property type="match status" value="1"/>
</dbReference>
<feature type="domain" description="PPIase cyclophilin-type" evidence="5">
    <location>
        <begin position="556"/>
        <end position="686"/>
    </location>
</feature>
<keyword evidence="7" id="KW-1185">Reference proteome</keyword>
<dbReference type="InterPro" id="IPR029000">
    <property type="entry name" value="Cyclophilin-like_dom_sf"/>
</dbReference>
<evidence type="ECO:0000313" key="7">
    <source>
        <dbReference type="Proteomes" id="UP000441336"/>
    </source>
</evidence>
<evidence type="ECO:0000256" key="2">
    <source>
        <dbReference type="ARBA" id="ARBA00013194"/>
    </source>
</evidence>
<dbReference type="Proteomes" id="UP000441336">
    <property type="component" value="Unassembled WGS sequence"/>
</dbReference>
<keyword evidence="4" id="KW-0413">Isomerase</keyword>
<dbReference type="InterPro" id="IPR011989">
    <property type="entry name" value="ARM-like"/>
</dbReference>
<comment type="caution">
    <text evidence="6">The sequence shown here is derived from an EMBL/GenBank/DDBJ whole genome shotgun (WGS) entry which is preliminary data.</text>
</comment>
<protein>
    <recommendedName>
        <fullName evidence="2">peptidylprolyl isomerase</fullName>
        <ecNumber evidence="2">5.2.1.8</ecNumber>
    </recommendedName>
</protein>
<dbReference type="Pfam" id="PF00160">
    <property type="entry name" value="Pro_isomerase"/>
    <property type="match status" value="1"/>
</dbReference>
<dbReference type="SUPFAM" id="SSF48371">
    <property type="entry name" value="ARM repeat"/>
    <property type="match status" value="1"/>
</dbReference>
<evidence type="ECO:0000256" key="3">
    <source>
        <dbReference type="ARBA" id="ARBA00023110"/>
    </source>
</evidence>
<dbReference type="PROSITE" id="PS50077">
    <property type="entry name" value="HEAT_REPEAT"/>
    <property type="match status" value="1"/>
</dbReference>
<dbReference type="EC" id="5.2.1.8" evidence="2"/>
<dbReference type="SMART" id="SM00567">
    <property type="entry name" value="EZ_HEAT"/>
    <property type="match status" value="3"/>
</dbReference>
<evidence type="ECO:0000259" key="5">
    <source>
        <dbReference type="PROSITE" id="PS50072"/>
    </source>
</evidence>
<keyword evidence="3" id="KW-0697">Rotamase</keyword>
<evidence type="ECO:0000256" key="4">
    <source>
        <dbReference type="ARBA" id="ARBA00023235"/>
    </source>
</evidence>
<dbReference type="PANTHER" id="PTHR45625">
    <property type="entry name" value="PEPTIDYL-PROLYL CIS-TRANS ISOMERASE-RELATED"/>
    <property type="match status" value="1"/>
</dbReference>
<dbReference type="GO" id="GO:0003755">
    <property type="term" value="F:peptidyl-prolyl cis-trans isomerase activity"/>
    <property type="evidence" value="ECO:0007669"/>
    <property type="project" value="UniProtKB-KW"/>
</dbReference>